<comment type="caution">
    <text evidence="1">The sequence shown here is derived from an EMBL/GenBank/DDBJ whole genome shotgun (WGS) entry which is preliminary data.</text>
</comment>
<keyword evidence="2" id="KW-1185">Reference proteome</keyword>
<dbReference type="AlphaFoldDB" id="A0A0B1ZMQ9"/>
<dbReference type="Proteomes" id="UP000031057">
    <property type="component" value="Unassembled WGS sequence"/>
</dbReference>
<gene>
    <name evidence="1" type="ORF">LK12_14385</name>
</gene>
<dbReference type="STRING" id="1348853.LK12_14385"/>
<accession>A0A0B1ZMQ9</accession>
<organism evidence="1 2">
    <name type="scientific">Novosphingobium malaysiense</name>
    <dbReference type="NCBI Taxonomy" id="1348853"/>
    <lineage>
        <taxon>Bacteria</taxon>
        <taxon>Pseudomonadati</taxon>
        <taxon>Pseudomonadota</taxon>
        <taxon>Alphaproteobacteria</taxon>
        <taxon>Sphingomonadales</taxon>
        <taxon>Sphingomonadaceae</taxon>
        <taxon>Novosphingobium</taxon>
    </lineage>
</organism>
<dbReference type="OrthoDB" id="7488252at2"/>
<proteinExistence type="predicted"/>
<dbReference type="RefSeq" id="WP_039285499.1">
    <property type="nucleotide sequence ID" value="NZ_JTDI01000004.1"/>
</dbReference>
<evidence type="ECO:0008006" key="3">
    <source>
        <dbReference type="Google" id="ProtNLM"/>
    </source>
</evidence>
<dbReference type="SUPFAM" id="SSF48403">
    <property type="entry name" value="Ankyrin repeat"/>
    <property type="match status" value="1"/>
</dbReference>
<dbReference type="Gene3D" id="1.25.40.20">
    <property type="entry name" value="Ankyrin repeat-containing domain"/>
    <property type="match status" value="1"/>
</dbReference>
<reference evidence="1 2" key="1">
    <citation type="submission" date="2014-10" db="EMBL/GenBank/DDBJ databases">
        <title>Genome sequence of Novosphingobium malaysiense MUSC 273(T).</title>
        <authorList>
            <person name="Lee L.-H."/>
        </authorList>
    </citation>
    <scope>NUCLEOTIDE SEQUENCE [LARGE SCALE GENOMIC DNA]</scope>
    <source>
        <strain evidence="1 2">MUSC 273</strain>
    </source>
</reference>
<sequence>MTTVEQVLKFKGLAGTILAMVAVSGCSPHPQEGDVNADGALVADCGDRRADPAALNAMRVSDKALFKALSRHTKPDPVAEAQKALEAGDFRLAAATTPDGVTTELYGAECRVLGGLKPWMVRVLAFVPDEAVAMGKGPDDKVTDFGRRYNAAVLTDVRYPFADVCRDLDRAGPKPDFSEAATKGIELPFGFAELGPARMSYGLGAAARRGSVYDINVLIRRDHQEVNASDMFGMTPLAWAIAYHRWPAAEALLKAKASPTGAACQTAIDRESPLQVARIMRWYAMIRRLRPLVTEEQFANLRQNPSWDDKSLSEFNHALTELKERYAKQLRRQSFSRHDLIFEVDEKGNSVSCKLEPAARIPEFGEELCGLAVDIVQWAPARDAFGITVPESAKLVVGFGGM</sequence>
<evidence type="ECO:0000313" key="1">
    <source>
        <dbReference type="EMBL" id="KHK90531.1"/>
    </source>
</evidence>
<protein>
    <recommendedName>
        <fullName evidence="3">Ankyrin</fullName>
    </recommendedName>
</protein>
<name>A0A0B1ZMQ9_9SPHN</name>
<dbReference type="EMBL" id="JTDI01000004">
    <property type="protein sequence ID" value="KHK90531.1"/>
    <property type="molecule type" value="Genomic_DNA"/>
</dbReference>
<evidence type="ECO:0000313" key="2">
    <source>
        <dbReference type="Proteomes" id="UP000031057"/>
    </source>
</evidence>
<dbReference type="InterPro" id="IPR036770">
    <property type="entry name" value="Ankyrin_rpt-contain_sf"/>
</dbReference>